<comment type="caution">
    <text evidence="2">The sequence shown here is derived from an EMBL/GenBank/DDBJ whole genome shotgun (WGS) entry which is preliminary data.</text>
</comment>
<dbReference type="RefSeq" id="WP_345425892.1">
    <property type="nucleotide sequence ID" value="NZ_AP031496.1"/>
</dbReference>
<dbReference type="Gene3D" id="3.40.50.880">
    <property type="match status" value="1"/>
</dbReference>
<dbReference type="SUPFAM" id="SSF52317">
    <property type="entry name" value="Class I glutamine amidotransferase-like"/>
    <property type="match status" value="1"/>
</dbReference>
<dbReference type="PANTHER" id="PTHR40469">
    <property type="entry name" value="SECRETED GLYCOSYL HYDROLASE"/>
    <property type="match status" value="1"/>
</dbReference>
<evidence type="ECO:0000313" key="3">
    <source>
        <dbReference type="Proteomes" id="UP001409585"/>
    </source>
</evidence>
<protein>
    <recommendedName>
        <fullName evidence="1">ThuA-like domain-containing protein</fullName>
    </recommendedName>
</protein>
<proteinExistence type="predicted"/>
<sequence>MSVIDYNSPLKLLLSVKGHPYQRDEFFDLFEAMPGVSYSAVEQPLTEHLLAPSVVSEFDSVVFYDMPGLDFQSRPPRFVEPSAQYKANFMAMLEAGVGVVFLHHAIAAWPTWNEYSEIVGGRFLYRPGEVRNKPALDSGYQHAVTYQASVLAQHPVTAGVEPSFEITDELYLCQIFEDSVTSLLRSDYRFDAGHFNSAYAAVADDAPEQWPHPDGSALVGWVKSYRNSPIVYLQMGDTPSAYSNSNYQALLANAVRWVASDDAKQWARRACLRNDL</sequence>
<reference evidence="3" key="1">
    <citation type="journal article" date="2019" name="Int. J. Syst. Evol. Microbiol.">
        <title>The Global Catalogue of Microorganisms (GCM) 10K type strain sequencing project: providing services to taxonomists for standard genome sequencing and annotation.</title>
        <authorList>
            <consortium name="The Broad Institute Genomics Platform"/>
            <consortium name="The Broad Institute Genome Sequencing Center for Infectious Disease"/>
            <person name="Wu L."/>
            <person name="Ma J."/>
        </authorList>
    </citation>
    <scope>NUCLEOTIDE SEQUENCE [LARGE SCALE GENOMIC DNA]</scope>
    <source>
        <strain evidence="3">JCM 19134</strain>
    </source>
</reference>
<dbReference type="Proteomes" id="UP001409585">
    <property type="component" value="Unassembled WGS sequence"/>
</dbReference>
<dbReference type="Pfam" id="PF06283">
    <property type="entry name" value="ThuA"/>
    <property type="match status" value="1"/>
</dbReference>
<dbReference type="InterPro" id="IPR029062">
    <property type="entry name" value="Class_I_gatase-like"/>
</dbReference>
<evidence type="ECO:0000259" key="1">
    <source>
        <dbReference type="Pfam" id="PF06283"/>
    </source>
</evidence>
<gene>
    <name evidence="2" type="ORF">GCM10025791_36660</name>
</gene>
<dbReference type="EMBL" id="BAABLX010000029">
    <property type="protein sequence ID" value="GAA4952583.1"/>
    <property type="molecule type" value="Genomic_DNA"/>
</dbReference>
<keyword evidence="3" id="KW-1185">Reference proteome</keyword>
<evidence type="ECO:0000313" key="2">
    <source>
        <dbReference type="EMBL" id="GAA4952583.1"/>
    </source>
</evidence>
<accession>A0AAV3U725</accession>
<name>A0AAV3U725_9ALTE</name>
<dbReference type="PANTHER" id="PTHR40469:SF2">
    <property type="entry name" value="GALACTOSE-BINDING DOMAIN-LIKE SUPERFAMILY PROTEIN"/>
    <property type="match status" value="1"/>
</dbReference>
<dbReference type="AlphaFoldDB" id="A0AAV3U725"/>
<feature type="domain" description="ThuA-like" evidence="1">
    <location>
        <begin position="50"/>
        <end position="258"/>
    </location>
</feature>
<organism evidence="2 3">
    <name type="scientific">Halioxenophilus aromaticivorans</name>
    <dbReference type="NCBI Taxonomy" id="1306992"/>
    <lineage>
        <taxon>Bacteria</taxon>
        <taxon>Pseudomonadati</taxon>
        <taxon>Pseudomonadota</taxon>
        <taxon>Gammaproteobacteria</taxon>
        <taxon>Alteromonadales</taxon>
        <taxon>Alteromonadaceae</taxon>
        <taxon>Halioxenophilus</taxon>
    </lineage>
</organism>
<dbReference type="InterPro" id="IPR029010">
    <property type="entry name" value="ThuA-like"/>
</dbReference>